<reference evidence="1 2" key="1">
    <citation type="submission" date="2017-07" db="EMBL/GenBank/DDBJ databases">
        <authorList>
            <person name="Shaffer M.A."/>
            <person name="Abrahamson P.A."/>
            <person name="Bills J.L."/>
            <person name="Cantu C."/>
            <person name="Miller S.E."/>
            <person name="Nayek S."/>
            <person name="Suri N."/>
            <person name="Layton S.R."/>
            <person name="Hughes L.E."/>
            <person name="Garlena R.A."/>
            <person name="Russell D.A."/>
            <person name="Pope W.H."/>
            <person name="Jacobs-Sera D."/>
            <person name="Hendrix R.W."/>
            <person name="Hatfull G.F."/>
        </authorList>
    </citation>
    <scope>NUCLEOTIDE SEQUENCE [LARGE SCALE GENOMIC DNA]</scope>
</reference>
<gene>
    <name evidence="1" type="ORF">SEA_DRGREY_60</name>
</gene>
<dbReference type="EMBL" id="MF467948">
    <property type="protein sequence ID" value="ASU03973.1"/>
    <property type="molecule type" value="Genomic_DNA"/>
</dbReference>
<dbReference type="Proteomes" id="UP000226383">
    <property type="component" value="Segment"/>
</dbReference>
<name>A0A223LJB7_9CAUD</name>
<protein>
    <submittedName>
        <fullName evidence="1">Uncharacterized protein</fullName>
    </submittedName>
</protein>
<evidence type="ECO:0000313" key="1">
    <source>
        <dbReference type="EMBL" id="ASU03973.1"/>
    </source>
</evidence>
<keyword evidence="2" id="KW-1185">Reference proteome</keyword>
<accession>A0A223LJB7</accession>
<organism evidence="1 2">
    <name type="scientific">Streptomyces phage DrGrey</name>
    <dbReference type="NCBI Taxonomy" id="2024284"/>
    <lineage>
        <taxon>Viruses</taxon>
        <taxon>Duplodnaviria</taxon>
        <taxon>Heunggongvirae</taxon>
        <taxon>Uroviricota</taxon>
        <taxon>Caudoviricetes</taxon>
        <taxon>Rimavirus</taxon>
        <taxon>Rimavirus drgrey</taxon>
    </lineage>
</organism>
<evidence type="ECO:0000313" key="2">
    <source>
        <dbReference type="Proteomes" id="UP000226383"/>
    </source>
</evidence>
<proteinExistence type="predicted"/>
<sequence length="57" mass="6560">MSPRNVFESGEENFAAHEDLMHRVRLILNDLFDMPQSEAQELIDELRDAGIGFVELN</sequence>